<dbReference type="PROSITE" id="PS50294">
    <property type="entry name" value="WD_REPEATS_REGION"/>
    <property type="match status" value="1"/>
</dbReference>
<evidence type="ECO:0000313" key="9">
    <source>
        <dbReference type="Proteomes" id="UP001431209"/>
    </source>
</evidence>
<comment type="similarity">
    <text evidence="1">Belongs to the WD repeat ESC family.</text>
</comment>
<evidence type="ECO:0000256" key="2">
    <source>
        <dbReference type="ARBA" id="ARBA00022574"/>
    </source>
</evidence>
<feature type="region of interest" description="Disordered" evidence="7">
    <location>
        <begin position="406"/>
        <end position="427"/>
    </location>
</feature>
<evidence type="ECO:0000256" key="6">
    <source>
        <dbReference type="PROSITE-ProRule" id="PRU00221"/>
    </source>
</evidence>
<keyword evidence="5" id="KW-0804">Transcription</keyword>
<keyword evidence="2 6" id="KW-0853">WD repeat</keyword>
<evidence type="ECO:0000313" key="8">
    <source>
        <dbReference type="EMBL" id="KAL0486482.1"/>
    </source>
</evidence>
<feature type="compositionally biased region" description="Low complexity" evidence="7">
    <location>
        <begin position="409"/>
        <end position="427"/>
    </location>
</feature>
<dbReference type="Proteomes" id="UP001431209">
    <property type="component" value="Unassembled WGS sequence"/>
</dbReference>
<evidence type="ECO:0000256" key="5">
    <source>
        <dbReference type="ARBA" id="ARBA00023163"/>
    </source>
</evidence>
<keyword evidence="3" id="KW-0677">Repeat</keyword>
<dbReference type="InterPro" id="IPR051243">
    <property type="entry name" value="PcG_WD-repeat"/>
</dbReference>
<evidence type="ECO:0000256" key="7">
    <source>
        <dbReference type="SAM" id="MobiDB-lite"/>
    </source>
</evidence>
<evidence type="ECO:0008006" key="10">
    <source>
        <dbReference type="Google" id="ProtNLM"/>
    </source>
</evidence>
<dbReference type="InterPro" id="IPR015943">
    <property type="entry name" value="WD40/YVTN_repeat-like_dom_sf"/>
</dbReference>
<protein>
    <recommendedName>
        <fullName evidence="10">Guanine nucleotide-binding protein subunit beta-like protein</fullName>
    </recommendedName>
</protein>
<dbReference type="SMART" id="SM00320">
    <property type="entry name" value="WD40"/>
    <property type="match status" value="4"/>
</dbReference>
<dbReference type="Pfam" id="PF00400">
    <property type="entry name" value="WD40"/>
    <property type="match status" value="3"/>
</dbReference>
<evidence type="ECO:0000256" key="4">
    <source>
        <dbReference type="ARBA" id="ARBA00023015"/>
    </source>
</evidence>
<feature type="region of interest" description="Disordered" evidence="7">
    <location>
        <begin position="84"/>
        <end position="138"/>
    </location>
</feature>
<dbReference type="InterPro" id="IPR019775">
    <property type="entry name" value="WD40_repeat_CS"/>
</dbReference>
<feature type="region of interest" description="Disordered" evidence="7">
    <location>
        <begin position="1"/>
        <end position="32"/>
    </location>
</feature>
<dbReference type="SUPFAM" id="SSF50978">
    <property type="entry name" value="WD40 repeat-like"/>
    <property type="match status" value="1"/>
</dbReference>
<dbReference type="AlphaFoldDB" id="A0AAW2Z9F0"/>
<dbReference type="PANTHER" id="PTHR10253">
    <property type="entry name" value="POLYCOMB PROTEIN"/>
    <property type="match status" value="1"/>
</dbReference>
<organism evidence="8 9">
    <name type="scientific">Acrasis kona</name>
    <dbReference type="NCBI Taxonomy" id="1008807"/>
    <lineage>
        <taxon>Eukaryota</taxon>
        <taxon>Discoba</taxon>
        <taxon>Heterolobosea</taxon>
        <taxon>Tetramitia</taxon>
        <taxon>Eutetramitia</taxon>
        <taxon>Acrasidae</taxon>
        <taxon>Acrasis</taxon>
    </lineage>
</organism>
<accession>A0AAW2Z9F0</accession>
<dbReference type="PROSITE" id="PS50082">
    <property type="entry name" value="WD_REPEATS_2"/>
    <property type="match status" value="1"/>
</dbReference>
<dbReference type="Gene3D" id="2.130.10.10">
    <property type="entry name" value="YVTN repeat-like/Quinoprotein amine dehydrogenase"/>
    <property type="match status" value="1"/>
</dbReference>
<evidence type="ECO:0000256" key="1">
    <source>
        <dbReference type="ARBA" id="ARBA00008075"/>
    </source>
</evidence>
<dbReference type="EMBL" id="JAOPGA020001235">
    <property type="protein sequence ID" value="KAL0486482.1"/>
    <property type="molecule type" value="Genomic_DNA"/>
</dbReference>
<evidence type="ECO:0000256" key="3">
    <source>
        <dbReference type="ARBA" id="ARBA00022737"/>
    </source>
</evidence>
<keyword evidence="9" id="KW-1185">Reference proteome</keyword>
<name>A0AAW2Z9F0_9EUKA</name>
<feature type="repeat" description="WD" evidence="6">
    <location>
        <begin position="266"/>
        <end position="308"/>
    </location>
</feature>
<sequence>MNPEEPNQQETTPDPNQQFVAPQINAKTTEGDVNNEALREVFHELNNLSSSNVVAPQYVGEPYQYNNVSTIGKAKEENNLKRKRIDLNISTEQGEEEEPEAPSFNEEEEKPSQKKKRGSTSTATTPKAKKKVQTPKKAAVVAPVTPKFNKKKVSAKFKYQGSISHPDAIKSIQFNQSHTDYLDSLLVIGGKYVTVHKLVESTKGAPVGLKLMKTFEDGADELTTGAWSVDTNGDPIIAVAGKSGVIKVWNFSLKAIKRDRFRMMRLPGHGGAVNEICFHPTKREFLASCSEDHSIRLWDLTLGRTIAIFADKSPVLSIDFHMSGTFLASSSQDGVKIWSVENPNDTRAMEYVNYLRNKQRSEYRSRRKNSGKTKATKEEPANSRKNKRPNANMNKTDFYYFYSSDEDSQQSTSSSQQQQQQQQQQPFSQMIVTPDGRITYQQPQVVQQENDENHHVVVPTIIEPFFSSSKIHSGAVSSIKYFGDLILSRASPTNTGEPTGRVVLWAPNSVVYSNENTHGQEKEQSFEDDFTTVYVFMTGQDGTCCHDTKMALDSYATQLAVPMGNGSVELFDLQKVEEEKLEMTTPKKRPRNSAGQAQTVVKRISEAIHVLQTEEAGTIRSVSFSFDQKFLVCGGDDKNIYKYDR</sequence>
<proteinExistence type="inferred from homology"/>
<dbReference type="InterPro" id="IPR036322">
    <property type="entry name" value="WD40_repeat_dom_sf"/>
</dbReference>
<feature type="region of interest" description="Disordered" evidence="7">
    <location>
        <begin position="359"/>
        <end position="392"/>
    </location>
</feature>
<dbReference type="InterPro" id="IPR001680">
    <property type="entry name" value="WD40_rpt"/>
</dbReference>
<feature type="compositionally biased region" description="Acidic residues" evidence="7">
    <location>
        <begin position="93"/>
        <end position="109"/>
    </location>
</feature>
<comment type="caution">
    <text evidence="8">The sequence shown here is derived from an EMBL/GenBank/DDBJ whole genome shotgun (WGS) entry which is preliminary data.</text>
</comment>
<keyword evidence="4" id="KW-0805">Transcription regulation</keyword>
<dbReference type="PROSITE" id="PS00678">
    <property type="entry name" value="WD_REPEATS_1"/>
    <property type="match status" value="1"/>
</dbReference>
<reference evidence="8 9" key="1">
    <citation type="submission" date="2024-03" db="EMBL/GenBank/DDBJ databases">
        <title>The Acrasis kona genome and developmental transcriptomes reveal deep origins of eukaryotic multicellular pathways.</title>
        <authorList>
            <person name="Sheikh S."/>
            <person name="Fu C.-J."/>
            <person name="Brown M.W."/>
            <person name="Baldauf S.L."/>
        </authorList>
    </citation>
    <scope>NUCLEOTIDE SEQUENCE [LARGE SCALE GENOMIC DNA]</scope>
    <source>
        <strain evidence="8 9">ATCC MYA-3509</strain>
    </source>
</reference>
<gene>
    <name evidence="8" type="ORF">AKO1_012049</name>
</gene>